<dbReference type="STRING" id="1797725.A3A49_02830"/>
<sequence length="65" mass="7376">MAIDWTKIFQKYKGKWVALKDDEKTVVASGSTAKEAWERAQSKGFKKPILTRMPTKLIPYVGFGV</sequence>
<dbReference type="Proteomes" id="UP000176740">
    <property type="component" value="Unassembled WGS sequence"/>
</dbReference>
<gene>
    <name evidence="2" type="ORF">A3A49_02830</name>
</gene>
<dbReference type="Pfam" id="PF18929">
    <property type="entry name" value="DUF5678"/>
    <property type="match status" value="1"/>
</dbReference>
<proteinExistence type="predicted"/>
<dbReference type="EMBL" id="MFBO01000003">
    <property type="protein sequence ID" value="OGD98838.1"/>
    <property type="molecule type" value="Genomic_DNA"/>
</dbReference>
<evidence type="ECO:0000313" key="3">
    <source>
        <dbReference type="Proteomes" id="UP000176740"/>
    </source>
</evidence>
<name>A0A1F5H425_9BACT</name>
<dbReference type="InterPro" id="IPR043734">
    <property type="entry name" value="DUF5678"/>
</dbReference>
<reference evidence="2 3" key="1">
    <citation type="journal article" date="2016" name="Nat. Commun.">
        <title>Thousands of microbial genomes shed light on interconnected biogeochemical processes in an aquifer system.</title>
        <authorList>
            <person name="Anantharaman K."/>
            <person name="Brown C.T."/>
            <person name="Hug L.A."/>
            <person name="Sharon I."/>
            <person name="Castelle C.J."/>
            <person name="Probst A.J."/>
            <person name="Thomas B.C."/>
            <person name="Singh A."/>
            <person name="Wilkins M.J."/>
            <person name="Karaoz U."/>
            <person name="Brodie E.L."/>
            <person name="Williams K.H."/>
            <person name="Hubbard S.S."/>
            <person name="Banfield J.F."/>
        </authorList>
    </citation>
    <scope>NUCLEOTIDE SEQUENCE [LARGE SCALE GENOMIC DNA]</scope>
</reference>
<accession>A0A1F5H425</accession>
<protein>
    <recommendedName>
        <fullName evidence="1">DUF5678 domain-containing protein</fullName>
    </recommendedName>
</protein>
<evidence type="ECO:0000313" key="2">
    <source>
        <dbReference type="EMBL" id="OGD98838.1"/>
    </source>
</evidence>
<feature type="domain" description="DUF5678" evidence="1">
    <location>
        <begin position="8"/>
        <end position="55"/>
    </location>
</feature>
<comment type="caution">
    <text evidence="2">The sequence shown here is derived from an EMBL/GenBank/DDBJ whole genome shotgun (WGS) entry which is preliminary data.</text>
</comment>
<evidence type="ECO:0000259" key="1">
    <source>
        <dbReference type="Pfam" id="PF18929"/>
    </source>
</evidence>
<organism evidence="2 3">
    <name type="scientific">Candidatus Curtissbacteria bacterium RIFCSPLOWO2_01_FULL_38_11b</name>
    <dbReference type="NCBI Taxonomy" id="1797725"/>
    <lineage>
        <taxon>Bacteria</taxon>
        <taxon>Candidatus Curtissiibacteriota</taxon>
    </lineage>
</organism>
<dbReference type="AlphaFoldDB" id="A0A1F5H425"/>